<name>A0A6G0X8U5_9STRA</name>
<evidence type="ECO:0000256" key="3">
    <source>
        <dbReference type="SAM" id="SignalP"/>
    </source>
</evidence>
<keyword evidence="2" id="KW-0812">Transmembrane</keyword>
<evidence type="ECO:0000256" key="1">
    <source>
        <dbReference type="SAM" id="MobiDB-lite"/>
    </source>
</evidence>
<feature type="transmembrane region" description="Helical" evidence="2">
    <location>
        <begin position="617"/>
        <end position="638"/>
    </location>
</feature>
<evidence type="ECO:0000313" key="5">
    <source>
        <dbReference type="Proteomes" id="UP000481153"/>
    </source>
</evidence>
<dbReference type="Pfam" id="PF08757">
    <property type="entry name" value="CotH"/>
    <property type="match status" value="2"/>
</dbReference>
<dbReference type="VEuPathDB" id="FungiDB:AeMF1_015213"/>
<gene>
    <name evidence="4" type="ORF">Ae201684_007325</name>
</gene>
<evidence type="ECO:0000313" key="4">
    <source>
        <dbReference type="EMBL" id="KAF0736304.1"/>
    </source>
</evidence>
<keyword evidence="5" id="KW-1185">Reference proteome</keyword>
<dbReference type="InterPro" id="IPR014867">
    <property type="entry name" value="Spore_coat_CotH_CotH2/3/7"/>
</dbReference>
<sequence length="659" mass="73015">MQRLVVSVVVAWTAILAAGVAPVAANHHRHHRHHRHHHDHHHGHDRDIEDTPANATLSTSDRATNPQCYLMPILLLQPTVPLPTSDCVQDPLPSPDCAKKTVATTLHVLHNKDDEWTCLQTDLANATTVSPRVRYRGDSSLRFNKHQLLLLFDEPTSLLGLPPDARWALHGPFIDGSLMRNHLAHWLYRNTGRYSPRTQHVALYMVNKPGGKPKYFGFYLLVETIGYGPQRVGLALNEPNCTDHSGGWAWQYNPITYGAYTPNILMDMYQGKFGMGSRPLLMYPPGESLSQAMRDSFVADTGFLPQLYRYLWHNMTSPKLLSTHLDIGSYVDYFLHTEWSLNQDAYSKSAFFFKDRASPIEAGPVWDLNLAYGLGSHATQTTTWLYKQQPAWMRLVCNFEFASIAIARWKALRSTVWSNESVTLFIDGTEGVLSRNLAKCSNWMSDKYSCASVSASNQGSYVAQVALLKASLISRAQWMDANIESLYSKLSGDICGSVGDLPEYNCAEDGNDGGCIVNPSAYYTRVPIPPIRQPSKVTPCPPAPPATTVDTYNAPSIDPCWLSVGSYVTAGYITLTCSGHGTCPSGPNASCICNNKATTPDCATAVSLDDMPKVHLLSLWFCGGILLVLGAGVGITWLRNKIRRRHYSPISLDLKYGTE</sequence>
<proteinExistence type="predicted"/>
<evidence type="ECO:0000256" key="2">
    <source>
        <dbReference type="SAM" id="Phobius"/>
    </source>
</evidence>
<feature type="signal peptide" evidence="3">
    <location>
        <begin position="1"/>
        <end position="25"/>
    </location>
</feature>
<dbReference type="EMBL" id="VJMJ01000089">
    <property type="protein sequence ID" value="KAF0736304.1"/>
    <property type="molecule type" value="Genomic_DNA"/>
</dbReference>
<reference evidence="4 5" key="1">
    <citation type="submission" date="2019-07" db="EMBL/GenBank/DDBJ databases">
        <title>Genomics analysis of Aphanomyces spp. identifies a new class of oomycete effector associated with host adaptation.</title>
        <authorList>
            <person name="Gaulin E."/>
        </authorList>
    </citation>
    <scope>NUCLEOTIDE SEQUENCE [LARGE SCALE GENOMIC DNA]</scope>
    <source>
        <strain evidence="4 5">ATCC 201684</strain>
    </source>
</reference>
<keyword evidence="2" id="KW-0472">Membrane</keyword>
<comment type="caution">
    <text evidence="4">The sequence shown here is derived from an EMBL/GenBank/DDBJ whole genome shotgun (WGS) entry which is preliminary data.</text>
</comment>
<keyword evidence="2" id="KW-1133">Transmembrane helix</keyword>
<keyword evidence="3" id="KW-0732">Signal</keyword>
<dbReference type="AlphaFoldDB" id="A0A6G0X8U5"/>
<protein>
    <recommendedName>
        <fullName evidence="6">EGF-like domain-containing protein</fullName>
    </recommendedName>
</protein>
<evidence type="ECO:0008006" key="6">
    <source>
        <dbReference type="Google" id="ProtNLM"/>
    </source>
</evidence>
<feature type="compositionally biased region" description="Basic residues" evidence="1">
    <location>
        <begin position="26"/>
        <end position="41"/>
    </location>
</feature>
<dbReference type="Proteomes" id="UP000481153">
    <property type="component" value="Unassembled WGS sequence"/>
</dbReference>
<accession>A0A6G0X8U5</accession>
<organism evidence="4 5">
    <name type="scientific">Aphanomyces euteiches</name>
    <dbReference type="NCBI Taxonomy" id="100861"/>
    <lineage>
        <taxon>Eukaryota</taxon>
        <taxon>Sar</taxon>
        <taxon>Stramenopiles</taxon>
        <taxon>Oomycota</taxon>
        <taxon>Saprolegniomycetes</taxon>
        <taxon>Saprolegniales</taxon>
        <taxon>Verrucalvaceae</taxon>
        <taxon>Aphanomyces</taxon>
    </lineage>
</organism>
<feature type="chain" id="PRO_5026067346" description="EGF-like domain-containing protein" evidence="3">
    <location>
        <begin position="26"/>
        <end position="659"/>
    </location>
</feature>
<feature type="region of interest" description="Disordered" evidence="1">
    <location>
        <begin position="25"/>
        <end position="61"/>
    </location>
</feature>